<dbReference type="EMBL" id="MDGQ01000005">
    <property type="protein sequence ID" value="OEJ99849.1"/>
    <property type="molecule type" value="Genomic_DNA"/>
</dbReference>
<dbReference type="Proteomes" id="UP000095552">
    <property type="component" value="Unassembled WGS sequence"/>
</dbReference>
<feature type="domain" description="YdhG-like" evidence="1">
    <location>
        <begin position="26"/>
        <end position="131"/>
    </location>
</feature>
<dbReference type="SUPFAM" id="SSF159888">
    <property type="entry name" value="YdhG-like"/>
    <property type="match status" value="1"/>
</dbReference>
<dbReference type="Pfam" id="PF08818">
    <property type="entry name" value="DUF1801"/>
    <property type="match status" value="1"/>
</dbReference>
<organism evidence="2 3">
    <name type="scientific">Roseivirga misakiensis</name>
    <dbReference type="NCBI Taxonomy" id="1563681"/>
    <lineage>
        <taxon>Bacteria</taxon>
        <taxon>Pseudomonadati</taxon>
        <taxon>Bacteroidota</taxon>
        <taxon>Cytophagia</taxon>
        <taxon>Cytophagales</taxon>
        <taxon>Roseivirgaceae</taxon>
        <taxon>Roseivirga</taxon>
    </lineage>
</organism>
<accession>A0A1E5SL48</accession>
<name>A0A1E5SL48_9BACT</name>
<dbReference type="InterPro" id="IPR014922">
    <property type="entry name" value="YdhG-like"/>
</dbReference>
<evidence type="ECO:0000313" key="3">
    <source>
        <dbReference type="Proteomes" id="UP000095552"/>
    </source>
</evidence>
<evidence type="ECO:0000313" key="2">
    <source>
        <dbReference type="EMBL" id="OEJ99849.1"/>
    </source>
</evidence>
<comment type="caution">
    <text evidence="2">The sequence shown here is derived from an EMBL/GenBank/DDBJ whole genome shotgun (WGS) entry which is preliminary data.</text>
</comment>
<evidence type="ECO:0000259" key="1">
    <source>
        <dbReference type="Pfam" id="PF08818"/>
    </source>
</evidence>
<sequence>MSSNSLVVASNPAVDTKFEKYPEDVKAKMDQLRELIITVANETHGVEDLEETLKWGEPAYLTKHGSTLRIDWKTKNPNQYALYFQCTSQLVPTFRFVFGDTLSFEGNRAIILPLDNDPPVDILKQCIATALTYHKVKKLPTLGL</sequence>
<dbReference type="AlphaFoldDB" id="A0A1E5SL48"/>
<dbReference type="RefSeq" id="WP_069835312.1">
    <property type="nucleotide sequence ID" value="NZ_MDGQ01000005.1"/>
</dbReference>
<reference evidence="2 3" key="1">
    <citation type="submission" date="2016-08" db="EMBL/GenBank/DDBJ databases">
        <title>Draft genome of Fabibacter sp. strain SK-8.</title>
        <authorList>
            <person name="Wong S.-K."/>
            <person name="Hamasaki K."/>
            <person name="Yoshizawa S."/>
        </authorList>
    </citation>
    <scope>NUCLEOTIDE SEQUENCE [LARGE SCALE GENOMIC DNA]</scope>
    <source>
        <strain evidence="2 3">SK-8</strain>
    </source>
</reference>
<keyword evidence="3" id="KW-1185">Reference proteome</keyword>
<dbReference type="OrthoDB" id="328972at2"/>
<dbReference type="STRING" id="1563681.BFP71_09880"/>
<proteinExistence type="predicted"/>
<protein>
    <recommendedName>
        <fullName evidence="1">YdhG-like domain-containing protein</fullName>
    </recommendedName>
</protein>
<gene>
    <name evidence="2" type="ORF">BFP71_09880</name>
</gene>